<dbReference type="RefSeq" id="WP_156898606.1">
    <property type="nucleotide sequence ID" value="NZ_LT670849.1"/>
</dbReference>
<accession>A0A1M7UBM5</accession>
<sequence length="67" mass="7489">MAHQNPSTSSEDGLASLAQPMAHEAEERSEQLQAQLKSSERLIEYYNQVVAEIRASLERIEESDKAS</sequence>
<proteinExistence type="predicted"/>
<evidence type="ECO:0000313" key="2">
    <source>
        <dbReference type="EMBL" id="SHN80393.1"/>
    </source>
</evidence>
<dbReference type="EMBL" id="LT670849">
    <property type="protein sequence ID" value="SHN80393.1"/>
    <property type="molecule type" value="Genomic_DNA"/>
</dbReference>
<feature type="compositionally biased region" description="Polar residues" evidence="1">
    <location>
        <begin position="1"/>
        <end position="11"/>
    </location>
</feature>
<dbReference type="AlphaFoldDB" id="A0A1M7UBM5"/>
<keyword evidence="3" id="KW-1185">Reference proteome</keyword>
<dbReference type="Proteomes" id="UP000184096">
    <property type="component" value="Chromosome I"/>
</dbReference>
<name>A0A1M7UBM5_9BRAD</name>
<reference evidence="3" key="1">
    <citation type="submission" date="2016-11" db="EMBL/GenBank/DDBJ databases">
        <authorList>
            <person name="Varghese N."/>
            <person name="Submissions S."/>
        </authorList>
    </citation>
    <scope>NUCLEOTIDE SEQUENCE [LARGE SCALE GENOMIC DNA]</scope>
    <source>
        <strain evidence="3">GAS401</strain>
    </source>
</reference>
<evidence type="ECO:0000256" key="1">
    <source>
        <dbReference type="SAM" id="MobiDB-lite"/>
    </source>
</evidence>
<protein>
    <submittedName>
        <fullName evidence="2">Uncharacterized protein</fullName>
    </submittedName>
</protein>
<feature type="region of interest" description="Disordered" evidence="1">
    <location>
        <begin position="1"/>
        <end position="33"/>
    </location>
</feature>
<organism evidence="2 3">
    <name type="scientific">Bradyrhizobium erythrophlei</name>
    <dbReference type="NCBI Taxonomy" id="1437360"/>
    <lineage>
        <taxon>Bacteria</taxon>
        <taxon>Pseudomonadati</taxon>
        <taxon>Pseudomonadota</taxon>
        <taxon>Alphaproteobacteria</taxon>
        <taxon>Hyphomicrobiales</taxon>
        <taxon>Nitrobacteraceae</taxon>
        <taxon>Bradyrhizobium</taxon>
    </lineage>
</organism>
<evidence type="ECO:0000313" key="3">
    <source>
        <dbReference type="Proteomes" id="UP000184096"/>
    </source>
</evidence>
<gene>
    <name evidence="2" type="ORF">SAMN05444170_4302</name>
</gene>